<gene>
    <name evidence="4" type="ORF">CEY00_Acc03643</name>
</gene>
<evidence type="ECO:0000313" key="4">
    <source>
        <dbReference type="EMBL" id="PSS33256.1"/>
    </source>
</evidence>
<keyword evidence="2" id="KW-0472">Membrane</keyword>
<dbReference type="InParanoid" id="A0A2R6RTA0"/>
<protein>
    <submittedName>
        <fullName evidence="4">Altered inheritance of mitochondria protein</fullName>
    </submittedName>
</protein>
<feature type="compositionally biased region" description="Basic and acidic residues" evidence="1">
    <location>
        <begin position="414"/>
        <end position="427"/>
    </location>
</feature>
<evidence type="ECO:0000313" key="5">
    <source>
        <dbReference type="Proteomes" id="UP000241394"/>
    </source>
</evidence>
<feature type="compositionally biased region" description="Basic and acidic residues" evidence="1">
    <location>
        <begin position="507"/>
        <end position="520"/>
    </location>
</feature>
<feature type="region of interest" description="Disordered" evidence="1">
    <location>
        <begin position="594"/>
        <end position="633"/>
    </location>
</feature>
<evidence type="ECO:0000256" key="2">
    <source>
        <dbReference type="SAM" id="Phobius"/>
    </source>
</evidence>
<keyword evidence="5" id="KW-1185">Reference proteome</keyword>
<dbReference type="Pfam" id="PF26180">
    <property type="entry name" value="PAP-OAS1"/>
    <property type="match status" value="1"/>
</dbReference>
<dbReference type="SUPFAM" id="SSF81631">
    <property type="entry name" value="PAP/OAS1 substrate-binding domain"/>
    <property type="match status" value="1"/>
</dbReference>
<dbReference type="Gramene" id="PSS33256">
    <property type="protein sequence ID" value="PSS33256"/>
    <property type="gene ID" value="CEY00_Acc03643"/>
</dbReference>
<dbReference type="InterPro" id="IPR043519">
    <property type="entry name" value="NT_sf"/>
</dbReference>
<evidence type="ECO:0000256" key="1">
    <source>
        <dbReference type="SAM" id="MobiDB-lite"/>
    </source>
</evidence>
<name>A0A2R6RTA0_ACTCC</name>
<dbReference type="SUPFAM" id="SSF81301">
    <property type="entry name" value="Nucleotidyltransferase"/>
    <property type="match status" value="1"/>
</dbReference>
<dbReference type="EMBL" id="NKQK01000003">
    <property type="protein sequence ID" value="PSS33256.1"/>
    <property type="molecule type" value="Genomic_DNA"/>
</dbReference>
<sequence>MYTDFVIKNVEYVRAQVRVVKCNVKGIAVDISFNQMGGLSALCFLEQVDKLIGKDHLFKRSIILIKAWCYYESRTLGAFYGLIATYALNLLVLHILNLFHSSVNGPLSVLHRFLDYYSTFDWDKYCVSLNGRVALSSFPDIVVETPQNVGSGLLLGQEVLKNTIDVFPVSNWAKESSEQAFLKKYLNIIDPLKQNNNVGRSVSKANFSQIKHAFSLGAQKLGDIIMLPPESIDQGLKEFFETTLERNGKVRRQDVRIPVPVFLTGKSEIADLNGDYSSFLANIIYCGHYHNHDSSTQSIPPTSPSQVWNEDAGMQFNQIFVPPPKMRSCAPIPFFHPKAAQSSSAALVDGDIPKIRVTSTSMPTTSVEEMLKALSMDMYIPNTESRGTGTFIPDIRDQKKLMVQGRIYAEDKAKSMESETNVHEKSVNENYSSQGAVTRIPDMGVEKNAKPGVTGTYNHNLILEDKKSQGAGTGSSDQRSPYKQMPFRGRGRDDGQTTEGLVLKSSPKKEQVDVSSETKGESTSNINLSLEEFPLLPGSKKAVPPRSPQPGWPAEESSSAQKSQPVPVEFGFFGLPLSPLIESSQREGKELHFSFSTTMDSDLAEPSEDKKKEMIVEQPYKLEDDKDFPALSG</sequence>
<feature type="region of interest" description="Disordered" evidence="1">
    <location>
        <begin position="414"/>
        <end position="433"/>
    </location>
</feature>
<feature type="transmembrane region" description="Helical" evidence="2">
    <location>
        <begin position="76"/>
        <end position="99"/>
    </location>
</feature>
<dbReference type="STRING" id="1590841.A0A2R6RTA0"/>
<feature type="region of interest" description="Disordered" evidence="1">
    <location>
        <begin position="464"/>
        <end position="565"/>
    </location>
</feature>
<comment type="caution">
    <text evidence="4">The sequence shown here is derived from an EMBL/GenBank/DDBJ whole genome shotgun (WGS) entry which is preliminary data.</text>
</comment>
<dbReference type="PANTHER" id="PTHR45979:SF6">
    <property type="entry name" value="NUCLEOTIDYLTRANSFERASE DOMAIN PROTEIN"/>
    <property type="match status" value="1"/>
</dbReference>
<feature type="domain" description="PAP/OAS1 substrate-binding-related" evidence="3">
    <location>
        <begin position="52"/>
        <end position="244"/>
    </location>
</feature>
<organism evidence="4 5">
    <name type="scientific">Actinidia chinensis var. chinensis</name>
    <name type="common">Chinese soft-hair kiwi</name>
    <dbReference type="NCBI Taxonomy" id="1590841"/>
    <lineage>
        <taxon>Eukaryota</taxon>
        <taxon>Viridiplantae</taxon>
        <taxon>Streptophyta</taxon>
        <taxon>Embryophyta</taxon>
        <taxon>Tracheophyta</taxon>
        <taxon>Spermatophyta</taxon>
        <taxon>Magnoliopsida</taxon>
        <taxon>eudicotyledons</taxon>
        <taxon>Gunneridae</taxon>
        <taxon>Pentapetalae</taxon>
        <taxon>asterids</taxon>
        <taxon>Ericales</taxon>
        <taxon>Actinidiaceae</taxon>
        <taxon>Actinidia</taxon>
    </lineage>
</organism>
<dbReference type="Gene3D" id="1.10.1410.10">
    <property type="match status" value="1"/>
</dbReference>
<dbReference type="PANTHER" id="PTHR45979">
    <property type="entry name" value="PAP/OAS1 SUBSTRATE-BINDING DOMAIN SUPERFAMILY"/>
    <property type="match status" value="1"/>
</dbReference>
<keyword evidence="2" id="KW-1133">Transmembrane helix</keyword>
<accession>A0A2R6RTA0</accession>
<proteinExistence type="predicted"/>
<dbReference type="InterPro" id="IPR058920">
    <property type="entry name" value="PAP-OAS1-bd-rel"/>
</dbReference>
<keyword evidence="2" id="KW-0812">Transmembrane</keyword>
<reference evidence="5" key="2">
    <citation type="journal article" date="2018" name="BMC Genomics">
        <title>A manually annotated Actinidia chinensis var. chinensis (kiwifruit) genome highlights the challenges associated with draft genomes and gene prediction in plants.</title>
        <authorList>
            <person name="Pilkington S.M."/>
            <person name="Crowhurst R."/>
            <person name="Hilario E."/>
            <person name="Nardozza S."/>
            <person name="Fraser L."/>
            <person name="Peng Y."/>
            <person name="Gunaseelan K."/>
            <person name="Simpson R."/>
            <person name="Tahir J."/>
            <person name="Deroles S.C."/>
            <person name="Templeton K."/>
            <person name="Luo Z."/>
            <person name="Davy M."/>
            <person name="Cheng C."/>
            <person name="McNeilage M."/>
            <person name="Scaglione D."/>
            <person name="Liu Y."/>
            <person name="Zhang Q."/>
            <person name="Datson P."/>
            <person name="De Silva N."/>
            <person name="Gardiner S.E."/>
            <person name="Bassett H."/>
            <person name="Chagne D."/>
            <person name="McCallum J."/>
            <person name="Dzierzon H."/>
            <person name="Deng C."/>
            <person name="Wang Y.Y."/>
            <person name="Barron L."/>
            <person name="Manako K."/>
            <person name="Bowen J."/>
            <person name="Foster T.M."/>
            <person name="Erridge Z.A."/>
            <person name="Tiffin H."/>
            <person name="Waite C.N."/>
            <person name="Davies K.M."/>
            <person name="Grierson E.P."/>
            <person name="Laing W.A."/>
            <person name="Kirk R."/>
            <person name="Chen X."/>
            <person name="Wood M."/>
            <person name="Montefiori M."/>
            <person name="Brummell D.A."/>
            <person name="Schwinn K.E."/>
            <person name="Catanach A."/>
            <person name="Fullerton C."/>
            <person name="Li D."/>
            <person name="Meiyalaghan S."/>
            <person name="Nieuwenhuizen N."/>
            <person name="Read N."/>
            <person name="Prakash R."/>
            <person name="Hunter D."/>
            <person name="Zhang H."/>
            <person name="McKenzie M."/>
            <person name="Knabel M."/>
            <person name="Harris A."/>
            <person name="Allan A.C."/>
            <person name="Gleave A."/>
            <person name="Chen A."/>
            <person name="Janssen B.J."/>
            <person name="Plunkett B."/>
            <person name="Ampomah-Dwamena C."/>
            <person name="Voogd C."/>
            <person name="Leif D."/>
            <person name="Lafferty D."/>
            <person name="Souleyre E.J.F."/>
            <person name="Varkonyi-Gasic E."/>
            <person name="Gambi F."/>
            <person name="Hanley J."/>
            <person name="Yao J.L."/>
            <person name="Cheung J."/>
            <person name="David K.M."/>
            <person name="Warren B."/>
            <person name="Marsh K."/>
            <person name="Snowden K.C."/>
            <person name="Lin-Wang K."/>
            <person name="Brian L."/>
            <person name="Martinez-Sanchez M."/>
            <person name="Wang M."/>
            <person name="Ileperuma N."/>
            <person name="Macnee N."/>
            <person name="Campin R."/>
            <person name="McAtee P."/>
            <person name="Drummond R.S.M."/>
            <person name="Espley R.V."/>
            <person name="Ireland H.S."/>
            <person name="Wu R."/>
            <person name="Atkinson R.G."/>
            <person name="Karunairetnam S."/>
            <person name="Bulley S."/>
            <person name="Chunkath S."/>
            <person name="Hanley Z."/>
            <person name="Storey R."/>
            <person name="Thrimawithana A.H."/>
            <person name="Thomson S."/>
            <person name="David C."/>
            <person name="Testolin R."/>
            <person name="Huang H."/>
            <person name="Hellens R.P."/>
            <person name="Schaffer R.J."/>
        </authorList>
    </citation>
    <scope>NUCLEOTIDE SEQUENCE [LARGE SCALE GENOMIC DNA]</scope>
    <source>
        <strain evidence="5">cv. Red5</strain>
    </source>
</reference>
<evidence type="ECO:0000259" key="3">
    <source>
        <dbReference type="Pfam" id="PF26180"/>
    </source>
</evidence>
<dbReference type="AlphaFoldDB" id="A0A2R6RTA0"/>
<dbReference type="InterPro" id="IPR058921">
    <property type="entry name" value="PAP/OAS1-rel"/>
</dbReference>
<reference evidence="4 5" key="1">
    <citation type="submission" date="2017-07" db="EMBL/GenBank/DDBJ databases">
        <title>An improved, manually edited Actinidia chinensis var. chinensis (kiwifruit) genome highlights the challenges associated with draft genomes and gene prediction in plants.</title>
        <authorList>
            <person name="Pilkington S."/>
            <person name="Crowhurst R."/>
            <person name="Hilario E."/>
            <person name="Nardozza S."/>
            <person name="Fraser L."/>
            <person name="Peng Y."/>
            <person name="Gunaseelan K."/>
            <person name="Simpson R."/>
            <person name="Tahir J."/>
            <person name="Deroles S."/>
            <person name="Templeton K."/>
            <person name="Luo Z."/>
            <person name="Davy M."/>
            <person name="Cheng C."/>
            <person name="Mcneilage M."/>
            <person name="Scaglione D."/>
            <person name="Liu Y."/>
            <person name="Zhang Q."/>
            <person name="Datson P."/>
            <person name="De Silva N."/>
            <person name="Gardiner S."/>
            <person name="Bassett H."/>
            <person name="Chagne D."/>
            <person name="Mccallum J."/>
            <person name="Dzierzon H."/>
            <person name="Deng C."/>
            <person name="Wang Y.-Y."/>
            <person name="Barron N."/>
            <person name="Manako K."/>
            <person name="Bowen J."/>
            <person name="Foster T."/>
            <person name="Erridge Z."/>
            <person name="Tiffin H."/>
            <person name="Waite C."/>
            <person name="Davies K."/>
            <person name="Grierson E."/>
            <person name="Laing W."/>
            <person name="Kirk R."/>
            <person name="Chen X."/>
            <person name="Wood M."/>
            <person name="Montefiori M."/>
            <person name="Brummell D."/>
            <person name="Schwinn K."/>
            <person name="Catanach A."/>
            <person name="Fullerton C."/>
            <person name="Li D."/>
            <person name="Meiyalaghan S."/>
            <person name="Nieuwenhuizen N."/>
            <person name="Read N."/>
            <person name="Prakash R."/>
            <person name="Hunter D."/>
            <person name="Zhang H."/>
            <person name="Mckenzie M."/>
            <person name="Knabel M."/>
            <person name="Harris A."/>
            <person name="Allan A."/>
            <person name="Chen A."/>
            <person name="Janssen B."/>
            <person name="Plunkett B."/>
            <person name="Dwamena C."/>
            <person name="Voogd C."/>
            <person name="Leif D."/>
            <person name="Lafferty D."/>
            <person name="Souleyre E."/>
            <person name="Varkonyi-Gasic E."/>
            <person name="Gambi F."/>
            <person name="Hanley J."/>
            <person name="Yao J.-L."/>
            <person name="Cheung J."/>
            <person name="David K."/>
            <person name="Warren B."/>
            <person name="Marsh K."/>
            <person name="Snowden K."/>
            <person name="Lin-Wang K."/>
            <person name="Brian L."/>
            <person name="Martinez-Sanchez M."/>
            <person name="Wang M."/>
            <person name="Ileperuma N."/>
            <person name="Macnee N."/>
            <person name="Campin R."/>
            <person name="Mcatee P."/>
            <person name="Drummond R."/>
            <person name="Espley R."/>
            <person name="Ireland H."/>
            <person name="Wu R."/>
            <person name="Atkinson R."/>
            <person name="Karunairetnam S."/>
            <person name="Bulley S."/>
            <person name="Chunkath S."/>
            <person name="Hanley Z."/>
            <person name="Storey R."/>
            <person name="Thrimawithana A."/>
            <person name="Thomson S."/>
            <person name="David C."/>
            <person name="Testolin R."/>
        </authorList>
    </citation>
    <scope>NUCLEOTIDE SEQUENCE [LARGE SCALE GENOMIC DNA]</scope>
    <source>
        <strain evidence="5">cv. Red5</strain>
        <tissue evidence="4">Young leaf</tissue>
    </source>
</reference>
<dbReference type="OrthoDB" id="273917at2759"/>
<dbReference type="Proteomes" id="UP000241394">
    <property type="component" value="Chromosome LG3"/>
</dbReference>
<feature type="compositionally biased region" description="Basic and acidic residues" evidence="1">
    <location>
        <begin position="607"/>
        <end position="633"/>
    </location>
</feature>